<dbReference type="GO" id="GO:0005886">
    <property type="term" value="C:plasma membrane"/>
    <property type="evidence" value="ECO:0007669"/>
    <property type="project" value="TreeGrafter"/>
</dbReference>
<protein>
    <submittedName>
        <fullName evidence="8">EsV-1-166</fullName>
    </submittedName>
</protein>
<evidence type="ECO:0000256" key="6">
    <source>
        <dbReference type="ARBA" id="ARBA00023180"/>
    </source>
</evidence>
<evidence type="ECO:0000256" key="2">
    <source>
        <dbReference type="ARBA" id="ARBA00022692"/>
    </source>
</evidence>
<keyword evidence="9" id="KW-1185">Reference proteome</keyword>
<dbReference type="Pfam" id="PF01822">
    <property type="entry name" value="WSC"/>
    <property type="match status" value="1"/>
</dbReference>
<keyword evidence="2" id="KW-0812">Transmembrane</keyword>
<dbReference type="EMBL" id="FN649760">
    <property type="protein sequence ID" value="CBN74220.1"/>
    <property type="molecule type" value="Genomic_DNA"/>
</dbReference>
<evidence type="ECO:0000313" key="8">
    <source>
        <dbReference type="EMBL" id="CBN74220.1"/>
    </source>
</evidence>
<evidence type="ECO:0000256" key="3">
    <source>
        <dbReference type="ARBA" id="ARBA00022729"/>
    </source>
</evidence>
<gene>
    <name evidence="8" type="ORF">Esi_0013_0178</name>
</gene>
<dbReference type="InParanoid" id="D8LED5"/>
<dbReference type="Proteomes" id="UP000002630">
    <property type="component" value="Unassembled WGS sequence"/>
</dbReference>
<keyword evidence="3" id="KW-0732">Signal</keyword>
<dbReference type="OrthoDB" id="5985073at2759"/>
<dbReference type="PANTHER" id="PTHR24269:SF16">
    <property type="entry name" value="PROTEIN SLG1"/>
    <property type="match status" value="1"/>
</dbReference>
<evidence type="ECO:0000259" key="7">
    <source>
        <dbReference type="PROSITE" id="PS51212"/>
    </source>
</evidence>
<dbReference type="AlphaFoldDB" id="D8LED5"/>
<organism evidence="8 9">
    <name type="scientific">Ectocarpus siliculosus</name>
    <name type="common">Brown alga</name>
    <name type="synonym">Conferva siliculosa</name>
    <dbReference type="NCBI Taxonomy" id="2880"/>
    <lineage>
        <taxon>Eukaryota</taxon>
        <taxon>Sar</taxon>
        <taxon>Stramenopiles</taxon>
        <taxon>Ochrophyta</taxon>
        <taxon>PX clade</taxon>
        <taxon>Phaeophyceae</taxon>
        <taxon>Ectocarpales</taxon>
        <taxon>Ectocarpaceae</taxon>
        <taxon>Ectocarpus</taxon>
    </lineage>
</organism>
<dbReference type="STRING" id="2880.D8LED5"/>
<proteinExistence type="predicted"/>
<evidence type="ECO:0000256" key="5">
    <source>
        <dbReference type="ARBA" id="ARBA00023136"/>
    </source>
</evidence>
<dbReference type="PROSITE" id="PS51212">
    <property type="entry name" value="WSC"/>
    <property type="match status" value="1"/>
</dbReference>
<accession>D8LED5</accession>
<dbReference type="PANTHER" id="PTHR24269">
    <property type="entry name" value="KREMEN PROTEIN"/>
    <property type="match status" value="1"/>
</dbReference>
<dbReference type="InterPro" id="IPR051836">
    <property type="entry name" value="Kremen_rcpt"/>
</dbReference>
<reference evidence="8 9" key="1">
    <citation type="journal article" date="2010" name="Nature">
        <title>The Ectocarpus genome and the independent evolution of multicellularity in brown algae.</title>
        <authorList>
            <person name="Cock J.M."/>
            <person name="Sterck L."/>
            <person name="Rouze P."/>
            <person name="Scornet D."/>
            <person name="Allen A.E."/>
            <person name="Amoutzias G."/>
            <person name="Anthouard V."/>
            <person name="Artiguenave F."/>
            <person name="Aury J.M."/>
            <person name="Badger J.H."/>
            <person name="Beszteri B."/>
            <person name="Billiau K."/>
            <person name="Bonnet E."/>
            <person name="Bothwell J.H."/>
            <person name="Bowler C."/>
            <person name="Boyen C."/>
            <person name="Brownlee C."/>
            <person name="Carrano C.J."/>
            <person name="Charrier B."/>
            <person name="Cho G.Y."/>
            <person name="Coelho S.M."/>
            <person name="Collen J."/>
            <person name="Corre E."/>
            <person name="Da Silva C."/>
            <person name="Delage L."/>
            <person name="Delaroque N."/>
            <person name="Dittami S.M."/>
            <person name="Doulbeau S."/>
            <person name="Elias M."/>
            <person name="Farnham G."/>
            <person name="Gachon C.M."/>
            <person name="Gschloessl B."/>
            <person name="Heesch S."/>
            <person name="Jabbari K."/>
            <person name="Jubin C."/>
            <person name="Kawai H."/>
            <person name="Kimura K."/>
            <person name="Kloareg B."/>
            <person name="Kupper F.C."/>
            <person name="Lang D."/>
            <person name="Le Bail A."/>
            <person name="Leblanc C."/>
            <person name="Lerouge P."/>
            <person name="Lohr M."/>
            <person name="Lopez P.J."/>
            <person name="Martens C."/>
            <person name="Maumus F."/>
            <person name="Michel G."/>
            <person name="Miranda-Saavedra D."/>
            <person name="Morales J."/>
            <person name="Moreau H."/>
            <person name="Motomura T."/>
            <person name="Nagasato C."/>
            <person name="Napoli C.A."/>
            <person name="Nelson D.R."/>
            <person name="Nyvall-Collen P."/>
            <person name="Peters A.F."/>
            <person name="Pommier C."/>
            <person name="Potin P."/>
            <person name="Poulain J."/>
            <person name="Quesneville H."/>
            <person name="Read B."/>
            <person name="Rensing S.A."/>
            <person name="Ritter A."/>
            <person name="Rousvoal S."/>
            <person name="Samanta M."/>
            <person name="Samson G."/>
            <person name="Schroeder D.C."/>
            <person name="Segurens B."/>
            <person name="Strittmatter M."/>
            <person name="Tonon T."/>
            <person name="Tregear J.W."/>
            <person name="Valentin K."/>
            <person name="von Dassow P."/>
            <person name="Yamagishi T."/>
            <person name="Van de Peer Y."/>
            <person name="Wincker P."/>
        </authorList>
    </citation>
    <scope>NUCLEOTIDE SEQUENCE [LARGE SCALE GENOMIC DNA]</scope>
    <source>
        <strain evidence="9">Ec32 / CCAP1310/4</strain>
    </source>
</reference>
<dbReference type="InterPro" id="IPR002889">
    <property type="entry name" value="WSC_carb-bd"/>
</dbReference>
<keyword evidence="6" id="KW-0325">Glycoprotein</keyword>
<feature type="domain" description="WSC" evidence="7">
    <location>
        <begin position="356"/>
        <end position="450"/>
    </location>
</feature>
<name>D8LED5_ECTSI</name>
<keyword evidence="5" id="KW-0472">Membrane</keyword>
<keyword evidence="4" id="KW-1133">Transmembrane helix</keyword>
<comment type="subcellular location">
    <subcellularLocation>
        <location evidence="1">Membrane</location>
        <topology evidence="1">Single-pass membrane protein</topology>
    </subcellularLocation>
</comment>
<evidence type="ECO:0000256" key="4">
    <source>
        <dbReference type="ARBA" id="ARBA00022989"/>
    </source>
</evidence>
<evidence type="ECO:0000313" key="9">
    <source>
        <dbReference type="Proteomes" id="UP000002630"/>
    </source>
</evidence>
<dbReference type="SMART" id="SM00321">
    <property type="entry name" value="WSC"/>
    <property type="match status" value="1"/>
</dbReference>
<evidence type="ECO:0000256" key="1">
    <source>
        <dbReference type="ARBA" id="ARBA00004167"/>
    </source>
</evidence>
<sequence length="453" mass="50901">MGERCPNNNYLESDKIAVGHGVCGDPPQGGLDNPNTYSTPNTLWPPISTYESGSIIEIRAVINNNHWGHIEYFLCDTADMDDADGVVTQDCLNKYPLDRDETDWWNSPIDPNYPGRFFVNPECRGENEETDQSGRPELTGGGLGLDKGYINNGRYHLPNIQCEHCVLQMKYYAYVGCHHPGYHEFEPEWPGDCAPDKEDWLPHKNPGCSDEGQKWGNVFFGCSDITLVANGEIDLQGNPSCTCRRTYHRDLRNNINTQFLVQIPTPPIPEQVPLCMCYEHCYSEGAAYMATQFGFECWCSDDTDLDYSRHSDNIDGGDGLCTTACQGDTCWRERALDACAVLVDRRALLVEEGDEVDEYVGCFADDPEDRLLGNEIKYQPDMTQAVCRTYCEGYDAHFYATQYGDECWCGMSNDEEDYKRHGSGSCLMECSGDPGTVCGGNDAFNLYKNMDKQ</sequence>